<feature type="compositionally biased region" description="Low complexity" evidence="2">
    <location>
        <begin position="620"/>
        <end position="641"/>
    </location>
</feature>
<feature type="compositionally biased region" description="Low complexity" evidence="2">
    <location>
        <begin position="310"/>
        <end position="333"/>
    </location>
</feature>
<dbReference type="RefSeq" id="XP_033537879.1">
    <property type="nucleotide sequence ID" value="XM_033673661.1"/>
</dbReference>
<keyword evidence="3" id="KW-0472">Membrane</keyword>
<evidence type="ECO:0000313" key="5">
    <source>
        <dbReference type="Proteomes" id="UP000504638"/>
    </source>
</evidence>
<keyword evidence="3" id="KW-1133">Transmembrane helix</keyword>
<keyword evidence="3" id="KW-0812">Transmembrane</keyword>
<protein>
    <recommendedName>
        <fullName evidence="7">Transcription factor hoxa13</fullName>
    </recommendedName>
</protein>
<dbReference type="PANTHER" id="PTHR23242:SF9">
    <property type="entry name" value="TRANSCRIPTION FACTOR HOXA13"/>
    <property type="match status" value="1"/>
</dbReference>
<evidence type="ECO:0000256" key="3">
    <source>
        <dbReference type="SAM" id="Phobius"/>
    </source>
</evidence>
<feature type="transmembrane region" description="Helical" evidence="3">
    <location>
        <begin position="43"/>
        <end position="65"/>
    </location>
</feature>
<accession>A0A6G1GDW9</accession>
<dbReference type="GeneID" id="54414231"/>
<feature type="coiled-coil region" evidence="1">
    <location>
        <begin position="352"/>
        <end position="406"/>
    </location>
</feature>
<proteinExistence type="predicted"/>
<dbReference type="OrthoDB" id="3260408at2759"/>
<reference evidence="6" key="3">
    <citation type="submission" date="2025-04" db="UniProtKB">
        <authorList>
            <consortium name="RefSeq"/>
        </authorList>
    </citation>
    <scope>IDENTIFICATION</scope>
    <source>
        <strain evidence="6">CBS 781.70</strain>
    </source>
</reference>
<evidence type="ECO:0000313" key="4">
    <source>
        <dbReference type="EMBL" id="KAF1816248.1"/>
    </source>
</evidence>
<reference evidence="6" key="2">
    <citation type="submission" date="2020-04" db="EMBL/GenBank/DDBJ databases">
        <authorList>
            <consortium name="NCBI Genome Project"/>
        </authorList>
    </citation>
    <scope>NUCLEOTIDE SEQUENCE</scope>
    <source>
        <strain evidence="6">CBS 781.70</strain>
    </source>
</reference>
<name>A0A6G1GDW9_9PEZI</name>
<feature type="region of interest" description="Disordered" evidence="2">
    <location>
        <begin position="1392"/>
        <end position="1419"/>
    </location>
</feature>
<evidence type="ECO:0000256" key="2">
    <source>
        <dbReference type="SAM" id="MobiDB-lite"/>
    </source>
</evidence>
<keyword evidence="1" id="KW-0175">Coiled coil</keyword>
<dbReference type="Proteomes" id="UP000504638">
    <property type="component" value="Unplaced"/>
</dbReference>
<evidence type="ECO:0008006" key="7">
    <source>
        <dbReference type="Google" id="ProtNLM"/>
    </source>
</evidence>
<reference evidence="4 6" key="1">
    <citation type="submission" date="2020-01" db="EMBL/GenBank/DDBJ databases">
        <authorList>
            <consortium name="DOE Joint Genome Institute"/>
            <person name="Haridas S."/>
            <person name="Albert R."/>
            <person name="Binder M."/>
            <person name="Bloem J."/>
            <person name="Labutti K."/>
            <person name="Salamov A."/>
            <person name="Andreopoulos B."/>
            <person name="Baker S.E."/>
            <person name="Barry K."/>
            <person name="Bills G."/>
            <person name="Bluhm B.H."/>
            <person name="Cannon C."/>
            <person name="Castanera R."/>
            <person name="Culley D.E."/>
            <person name="Daum C."/>
            <person name="Ezra D."/>
            <person name="Gonzalez J.B."/>
            <person name="Henrissat B."/>
            <person name="Kuo A."/>
            <person name="Liang C."/>
            <person name="Lipzen A."/>
            <person name="Lutzoni F."/>
            <person name="Magnuson J."/>
            <person name="Mondo S."/>
            <person name="Nolan M."/>
            <person name="Ohm R."/>
            <person name="Pangilinan J."/>
            <person name="Park H.-J."/>
            <person name="Ramirez L."/>
            <person name="Alfaro M."/>
            <person name="Sun H."/>
            <person name="Tritt A."/>
            <person name="Yoshinaga Y."/>
            <person name="Zwiers L.-H."/>
            <person name="Turgeon B.G."/>
            <person name="Goodwin S.B."/>
            <person name="Spatafora J.W."/>
            <person name="Crous P.W."/>
            <person name="Grigoriev I.V."/>
        </authorList>
    </citation>
    <scope>NUCLEOTIDE SEQUENCE</scope>
    <source>
        <strain evidence="4 6">CBS 781.70</strain>
    </source>
</reference>
<feature type="compositionally biased region" description="Low complexity" evidence="2">
    <location>
        <begin position="711"/>
        <end position="733"/>
    </location>
</feature>
<feature type="region of interest" description="Disordered" evidence="2">
    <location>
        <begin position="703"/>
        <end position="733"/>
    </location>
</feature>
<dbReference type="EMBL" id="ML975150">
    <property type="protein sequence ID" value="KAF1816248.1"/>
    <property type="molecule type" value="Genomic_DNA"/>
</dbReference>
<keyword evidence="5" id="KW-1185">Reference proteome</keyword>
<feature type="compositionally biased region" description="Polar residues" evidence="2">
    <location>
        <begin position="15"/>
        <end position="25"/>
    </location>
</feature>
<feature type="region of interest" description="Disordered" evidence="2">
    <location>
        <begin position="617"/>
        <end position="641"/>
    </location>
</feature>
<evidence type="ECO:0000256" key="1">
    <source>
        <dbReference type="SAM" id="Coils"/>
    </source>
</evidence>
<feature type="region of interest" description="Disordered" evidence="2">
    <location>
        <begin position="288"/>
        <end position="336"/>
    </location>
</feature>
<evidence type="ECO:0000313" key="6">
    <source>
        <dbReference type="RefSeq" id="XP_033537879.1"/>
    </source>
</evidence>
<gene>
    <name evidence="4 6" type="ORF">P152DRAFT_115747</name>
</gene>
<feature type="region of interest" description="Disordered" evidence="2">
    <location>
        <begin position="1"/>
        <end position="34"/>
    </location>
</feature>
<organism evidence="4">
    <name type="scientific">Eremomyces bilateralis CBS 781.70</name>
    <dbReference type="NCBI Taxonomy" id="1392243"/>
    <lineage>
        <taxon>Eukaryota</taxon>
        <taxon>Fungi</taxon>
        <taxon>Dikarya</taxon>
        <taxon>Ascomycota</taxon>
        <taxon>Pezizomycotina</taxon>
        <taxon>Dothideomycetes</taxon>
        <taxon>Dothideomycetes incertae sedis</taxon>
        <taxon>Eremomycetales</taxon>
        <taxon>Eremomycetaceae</taxon>
        <taxon>Eremomyces</taxon>
    </lineage>
</organism>
<dbReference type="PANTHER" id="PTHR23242">
    <property type="entry name" value="TRANSCRIPTION FACTOR HOXA13"/>
    <property type="match status" value="1"/>
</dbReference>
<sequence>MAGQANGHAKRPKNGDSNPSSQLSQLVEKPSARKSRTRPRRSFFGWLFSNVVRITLWYIIITTAFRCPSSPSELNDNSPKICKPYFIARTHTDPYTRPYYDYYISPYAERAQPYVSRFQKHIYTPTSYFVKGKYDVYGAPRVKQAQVYLELEWEKRVKPQMDIAKGAVQEKYDQNLAPHLEKATEVVQPLVENAKLQLSDIYTGSIIPAYKFTLPIAQRAYVQGRDLTVNVALPYFWQAHDFTIVFLNRTVWPQLRVLYGENVEPQLLKITQRLGRYRDTKSILSAADEASPTSLSSAEDAPLADAPIASTPTTGTTTSSSSALPSSSETMSPDDVREKIESDLRTWQGKFAKAADKGAEDLEERVRELTAKQVNNQVEGVGKALIVQLEQTIESSLKKLKSTIKNIVQRLPSDPEEEEIEQACNESVLAIRSAGGSIKERAQAIRSWKANFNRETLDLVQSASDSTLEVIDNIRDLGLQEIGMRWAWMEGVTYKDWSKYHQLKKTFDEWRDEVQSVALQHEGLLRAQSEAEALEDEGMLLAEDAARELLRLKDVARWKAISKDDTDDFSTKSIPPIVIKKAKKATDVAKEAAAGLSNSSSSTAGSLESAASVVTEDLPSSATSLSGEESGSSTSLLSKASEAVVGSEQGSLESASSAASSSLSDSSNSASSMLSAASSNAESAQGSAVSAAKEKVDQVSGAVIGTPAPPLEDASSSASDPASEATESAASATKRVLGGAEAQFVQAREVVLDSPLNDDDATLGEKVQERLEQLSSIVREAIVRPSSTHGAVESATSVASEKFDEGVAAASSILYGTQQGAVESLTSVAAEQYASAVTAASYAIYGTPTPVLQSMMAEASSRYEEALRVASEQYGIAKNRVEQQISGKPQPVHEKMLRSVGDAYSDAVATASSKYSSLFSTSTVQVIYTQKPTAALSSISAVASSQLSHALDIASTQYASATKASGLEPTPVRKQYLADARRRYYDSIGQAHAQFEEFLDSAESIVYGTPTPAYQSFLSHASEAVVGTQTPAYESYISVASANYDSAVAAASSGFSAALDSASSAAGVTSQPPAQSVLDDASSYYSSLTSAAGSSLSQASEQASSQFLGTATGKAEPVASQASQNLEDAVSRASVAIYGTTTPYHQAAISQAGSYAAVATGAAAAQYSSLQALVSELIIGREPDYTESVMNRLSSAYHTDYPAMASVAASMADEAYSQASAAVASAFTPPPIVESIINAAASQMNSAIEAASIQLYGTEKGSFEQATEAASSKYSSASKAASEAIYGTQPGFSDAYQSAVANAASSASSAISVAIYGTPTPTLSGAASVYSSITAVAGSAAAENYGAIRSRLSEAVYGEEQGAFESATNRVSGAVESARARLSKMMEDAKEHALGGAQNVGQMVEDTASTVQERQKDEL</sequence>